<organism evidence="6">
    <name type="scientific">Culicoides sonorensis</name>
    <name type="common">Biting midge</name>
    <dbReference type="NCBI Taxonomy" id="179676"/>
    <lineage>
        <taxon>Eukaryota</taxon>
        <taxon>Metazoa</taxon>
        <taxon>Ecdysozoa</taxon>
        <taxon>Arthropoda</taxon>
        <taxon>Hexapoda</taxon>
        <taxon>Insecta</taxon>
        <taxon>Pterygota</taxon>
        <taxon>Neoptera</taxon>
        <taxon>Endopterygota</taxon>
        <taxon>Diptera</taxon>
        <taxon>Nematocera</taxon>
        <taxon>Chironomoidea</taxon>
        <taxon>Ceratopogonidae</taxon>
        <taxon>Ceratopogoninae</taxon>
        <taxon>Culicoides</taxon>
        <taxon>Monoculicoides</taxon>
    </lineage>
</organism>
<feature type="compositionally biased region" description="Polar residues" evidence="3">
    <location>
        <begin position="251"/>
        <end position="265"/>
    </location>
</feature>
<evidence type="ECO:0000256" key="1">
    <source>
        <dbReference type="ARBA" id="ARBA00023054"/>
    </source>
</evidence>
<name>A0A336LIX9_CULSO</name>
<feature type="region of interest" description="Disordered" evidence="3">
    <location>
        <begin position="241"/>
        <end position="271"/>
    </location>
</feature>
<dbReference type="PANTHER" id="PTHR22115">
    <property type="entry name" value="C3ORF6 PROTEIN-RELATED"/>
    <property type="match status" value="1"/>
</dbReference>
<dbReference type="VEuPathDB" id="VectorBase:CSON006658"/>
<feature type="domain" description="Coiled-coil" evidence="4">
    <location>
        <begin position="6"/>
        <end position="95"/>
    </location>
</feature>
<dbReference type="Pfam" id="PF15295">
    <property type="entry name" value="CCDC50_N"/>
    <property type="match status" value="1"/>
</dbReference>
<proteinExistence type="predicted"/>
<feature type="coiled-coil region" evidence="2">
    <location>
        <begin position="69"/>
        <end position="96"/>
    </location>
</feature>
<keyword evidence="1 2" id="KW-0175">Coiled coil</keyword>
<evidence type="ECO:0000313" key="6">
    <source>
        <dbReference type="EMBL" id="SSX18042.1"/>
    </source>
</evidence>
<dbReference type="OMA" id="INEYYNG"/>
<dbReference type="EMBL" id="UFQS01000024">
    <property type="protein sequence ID" value="SSW97656.1"/>
    <property type="molecule type" value="Genomic_DNA"/>
</dbReference>
<dbReference type="AlphaFoldDB" id="A0A336LIX9"/>
<evidence type="ECO:0000256" key="3">
    <source>
        <dbReference type="SAM" id="MobiDB-lite"/>
    </source>
</evidence>
<evidence type="ECO:0000259" key="4">
    <source>
        <dbReference type="Pfam" id="PF15295"/>
    </source>
</evidence>
<accession>A0A336LIX9</accession>
<dbReference type="InterPro" id="IPR029311">
    <property type="entry name" value="CCDC50_N"/>
</dbReference>
<protein>
    <submittedName>
        <fullName evidence="6">CSON006658 protein</fullName>
    </submittedName>
</protein>
<evidence type="ECO:0000313" key="5">
    <source>
        <dbReference type="EMBL" id="SSW97656.1"/>
    </source>
</evidence>
<dbReference type="PANTHER" id="PTHR22115:SF4">
    <property type="entry name" value="COILED-COIL DOMAIN-CONTAINING PROTEIN"/>
    <property type="match status" value="1"/>
</dbReference>
<reference evidence="6" key="2">
    <citation type="submission" date="2018-07" db="EMBL/GenBank/DDBJ databases">
        <authorList>
            <person name="Quirk P.G."/>
            <person name="Krulwich T.A."/>
        </authorList>
    </citation>
    <scope>NUCLEOTIDE SEQUENCE</scope>
</reference>
<reference evidence="5" key="1">
    <citation type="submission" date="2018-04" db="EMBL/GenBank/DDBJ databases">
        <authorList>
            <person name="Go L.Y."/>
            <person name="Mitchell J.A."/>
        </authorList>
    </citation>
    <scope>NUCLEOTIDE SEQUENCE</scope>
    <source>
        <tissue evidence="5">Whole organism</tissue>
    </source>
</reference>
<dbReference type="EMBL" id="UFQT01000024">
    <property type="protein sequence ID" value="SSX18042.1"/>
    <property type="molecule type" value="Genomic_DNA"/>
</dbReference>
<evidence type="ECO:0000256" key="2">
    <source>
        <dbReference type="SAM" id="Coils"/>
    </source>
</evidence>
<sequence>MSNTTDDVVPHNVNEALRNFRIKEDFSLASALQDYEINEYYNGNKQRNAILRFDYPKALEEQFKENARQANIQKRREKLDEEMAKQLAQEQRKNRKFRDLHENSKLQMHIPPSKEDSQLDKNTICILPKIKTNSIVIETFDSNSSSEHCQVDENSALLKLKLFKIHINESQQKIVQELEDFKLAQKLQTDQIVFETQENIDKKIAMEAQDAEVAKMLYNREKAKLRKIRDRARQKREMKIEERISGPECNNLPSTSKAHSKTPVNETYFDPINVTSSSSRLNYR</sequence>
<gene>
    <name evidence="6" type="primary">CSON006658</name>
</gene>
<dbReference type="InterPro" id="IPR039303">
    <property type="entry name" value="CCDC50"/>
</dbReference>